<dbReference type="Proteomes" id="UP001058974">
    <property type="component" value="Chromosome 6"/>
</dbReference>
<name>A0A9D5A3H1_PEA</name>
<dbReference type="InterPro" id="IPR043502">
    <property type="entry name" value="DNA/RNA_pol_sf"/>
</dbReference>
<comment type="caution">
    <text evidence="1">The sequence shown here is derived from an EMBL/GenBank/DDBJ whole genome shotgun (WGS) entry which is preliminary data.</text>
</comment>
<evidence type="ECO:0000313" key="1">
    <source>
        <dbReference type="EMBL" id="KAI5393861.1"/>
    </source>
</evidence>
<keyword evidence="2" id="KW-1185">Reference proteome</keyword>
<dbReference type="AlphaFoldDB" id="A0A9D5A3H1"/>
<dbReference type="Gramene" id="Psat06G0081800-T1">
    <property type="protein sequence ID" value="KAI5393861.1"/>
    <property type="gene ID" value="KIW84_060818"/>
</dbReference>
<reference evidence="1 2" key="1">
    <citation type="journal article" date="2022" name="Nat. Genet.">
        <title>Improved pea reference genome and pan-genome highlight genomic features and evolutionary characteristics.</title>
        <authorList>
            <person name="Yang T."/>
            <person name="Liu R."/>
            <person name="Luo Y."/>
            <person name="Hu S."/>
            <person name="Wang D."/>
            <person name="Wang C."/>
            <person name="Pandey M.K."/>
            <person name="Ge S."/>
            <person name="Xu Q."/>
            <person name="Li N."/>
            <person name="Li G."/>
            <person name="Huang Y."/>
            <person name="Saxena R.K."/>
            <person name="Ji Y."/>
            <person name="Li M."/>
            <person name="Yan X."/>
            <person name="He Y."/>
            <person name="Liu Y."/>
            <person name="Wang X."/>
            <person name="Xiang C."/>
            <person name="Varshney R.K."/>
            <person name="Ding H."/>
            <person name="Gao S."/>
            <person name="Zong X."/>
        </authorList>
    </citation>
    <scope>NUCLEOTIDE SEQUENCE [LARGE SCALE GENOMIC DNA]</scope>
    <source>
        <strain evidence="1 2">cv. Zhongwan 6</strain>
    </source>
</reference>
<gene>
    <name evidence="1" type="ORF">KIW84_060818</name>
</gene>
<proteinExistence type="predicted"/>
<sequence>MQLSFRSGGFIHDNEQHLAVVLEDDEEEDCTNFVTHGKACNNWIAVNIPIILHRSKLVPNPIEYNDPSPSPKFEFPVFEAEEESDVEVSDELSRLLEQDEKTIQPFEEQVELVNLGSEDDVKEVKIGSCLCSDVKKGLIDLLREYSDVFAWSYQDMPGLDSEIVEHRLPLKPEYPPVKQKLRRTHPDMAVKIKEEVQKQIDVGFLVTAEYP</sequence>
<accession>A0A9D5A3H1</accession>
<protein>
    <submittedName>
        <fullName evidence="1">Uncharacterized protein</fullName>
    </submittedName>
</protein>
<evidence type="ECO:0000313" key="2">
    <source>
        <dbReference type="Proteomes" id="UP001058974"/>
    </source>
</evidence>
<dbReference type="Gene3D" id="3.10.10.10">
    <property type="entry name" value="HIV Type 1 Reverse Transcriptase, subunit A, domain 1"/>
    <property type="match status" value="1"/>
</dbReference>
<organism evidence="1 2">
    <name type="scientific">Pisum sativum</name>
    <name type="common">Garden pea</name>
    <name type="synonym">Lathyrus oleraceus</name>
    <dbReference type="NCBI Taxonomy" id="3888"/>
    <lineage>
        <taxon>Eukaryota</taxon>
        <taxon>Viridiplantae</taxon>
        <taxon>Streptophyta</taxon>
        <taxon>Embryophyta</taxon>
        <taxon>Tracheophyta</taxon>
        <taxon>Spermatophyta</taxon>
        <taxon>Magnoliopsida</taxon>
        <taxon>eudicotyledons</taxon>
        <taxon>Gunneridae</taxon>
        <taxon>Pentapetalae</taxon>
        <taxon>rosids</taxon>
        <taxon>fabids</taxon>
        <taxon>Fabales</taxon>
        <taxon>Fabaceae</taxon>
        <taxon>Papilionoideae</taxon>
        <taxon>50 kb inversion clade</taxon>
        <taxon>NPAAA clade</taxon>
        <taxon>Hologalegina</taxon>
        <taxon>IRL clade</taxon>
        <taxon>Fabeae</taxon>
        <taxon>Lathyrus</taxon>
    </lineage>
</organism>
<dbReference type="EMBL" id="JAMSHJ010000006">
    <property type="protein sequence ID" value="KAI5393861.1"/>
    <property type="molecule type" value="Genomic_DNA"/>
</dbReference>
<dbReference type="SUPFAM" id="SSF56672">
    <property type="entry name" value="DNA/RNA polymerases"/>
    <property type="match status" value="1"/>
</dbReference>